<accession>A0A132NWD8</accession>
<dbReference type="VEuPathDB" id="GiardiaDB:QR46_1620"/>
<dbReference type="AlphaFoldDB" id="A0A132NWD8"/>
<organism evidence="1 2">
    <name type="scientific">Giardia duodenalis assemblage B</name>
    <dbReference type="NCBI Taxonomy" id="1394984"/>
    <lineage>
        <taxon>Eukaryota</taxon>
        <taxon>Metamonada</taxon>
        <taxon>Diplomonadida</taxon>
        <taxon>Hexamitidae</taxon>
        <taxon>Giardiinae</taxon>
        <taxon>Giardia</taxon>
    </lineage>
</organism>
<name>A0A132NWD8_GIAIN</name>
<dbReference type="OrthoDB" id="10256031at2759"/>
<gene>
    <name evidence="1" type="ORF">QR46_1620</name>
</gene>
<comment type="caution">
    <text evidence="1">The sequence shown here is derived from an EMBL/GenBank/DDBJ whole genome shotgun (WGS) entry which is preliminary data.</text>
</comment>
<protein>
    <submittedName>
        <fullName evidence="1">Uncharacterized protein</fullName>
    </submittedName>
</protein>
<proteinExistence type="predicted"/>
<evidence type="ECO:0000313" key="2">
    <source>
        <dbReference type="Proteomes" id="UP000070089"/>
    </source>
</evidence>
<dbReference type="EMBL" id="JXTI01000034">
    <property type="protein sequence ID" value="KWX14389.1"/>
    <property type="molecule type" value="Genomic_DNA"/>
</dbReference>
<sequence length="701" mass="77882">MVMPIFTVEGKHYAAWNEAAQRKLKIYSLADCLSNFQLTRGTHTITSKQNKGQQEAHTQSQPDAVVDEAQALRKHITGKQAIAMGPMGGFDVLAKHWESHLKDLKPAECDHRTVQFKSLFAYTSCHGHSDTSSFVSACIHSLLSGYTVVTSGLYDDSVLEEALHMLLRSTELNTLSRIALSTSETEAKLEQFWEALKHAGVDLYTSTDLVHTKDAMLKSNFINPPDSVYDPNADVAASGYIGMGTLQVSRLLRHQGSAETGLTEEYRFTTAEELSKKNHQPPVIITVNLSTNASLISSLVDLLVTLFRTKSYQKELAGRLHLLKQTDTILLPCAGHSVLQSIWQHLQTLALEFMTQYLHLHNLKASDLLQKQNDAIDFQSNEERMFEVTQISRLVEFLPSILSKRTIRDDIDKLMAVLPCVKLPRYIHVQLDCSGLSAQAFITSAKQPSLTSLLTLLLAIPQATVSIKQPSLNRIHALSPSDHSRFRIKYIRSLSIANTYSSAIAELNEKVKCAMLSMNENMLIKKAIKESTITHESQSEALFRALEAEGTSAKDVNDRNIAQIGIILNHLSVKSKARITLRHLLELQEQKMKANGHNLRSTELATDGDSVCVDELKESLLDTTQNKSVIILAGQTIESILTVFIDTESILDGGIQKSKTGTKTRLESPLRRTQDCDTIGLYVVCTYTGIITLLDMIDAQN</sequence>
<evidence type="ECO:0000313" key="1">
    <source>
        <dbReference type="EMBL" id="KWX14389.1"/>
    </source>
</evidence>
<reference evidence="1 2" key="1">
    <citation type="journal article" date="2015" name="Mol. Biochem. Parasitol.">
        <title>Identification of polymorphic genes for use in assemblage B genotyping assays through comparative genomics of multiple assemblage B Giardia duodenalis isolates.</title>
        <authorList>
            <person name="Wielinga C."/>
            <person name="Thompson R.C."/>
            <person name="Monis P."/>
            <person name="Ryan U."/>
        </authorList>
    </citation>
    <scope>NUCLEOTIDE SEQUENCE [LARGE SCALE GENOMIC DNA]</scope>
    <source>
        <strain evidence="1 2">BAH15c1</strain>
    </source>
</reference>
<dbReference type="Proteomes" id="UP000070089">
    <property type="component" value="Unassembled WGS sequence"/>
</dbReference>